<dbReference type="InterPro" id="IPR011417">
    <property type="entry name" value="ANTH_dom"/>
</dbReference>
<feature type="compositionally biased region" description="Low complexity" evidence="3">
    <location>
        <begin position="631"/>
        <end position="650"/>
    </location>
</feature>
<feature type="compositionally biased region" description="Low complexity" evidence="3">
    <location>
        <begin position="571"/>
        <end position="608"/>
    </location>
</feature>
<feature type="compositionally biased region" description="Low complexity" evidence="3">
    <location>
        <begin position="344"/>
        <end position="382"/>
    </location>
</feature>
<dbReference type="AlphaFoldDB" id="A0A0D6EQP8"/>
<name>A0A0D6EQP8_SPOSA</name>
<dbReference type="GO" id="GO:0032050">
    <property type="term" value="F:clathrin heavy chain binding"/>
    <property type="evidence" value="ECO:0007669"/>
    <property type="project" value="TreeGrafter"/>
</dbReference>
<accession>A0A0D6EQP8</accession>
<proteinExistence type="predicted"/>
<evidence type="ECO:0000256" key="2">
    <source>
        <dbReference type="ARBA" id="ARBA00022490"/>
    </source>
</evidence>
<dbReference type="GO" id="GO:0000149">
    <property type="term" value="F:SNARE binding"/>
    <property type="evidence" value="ECO:0007669"/>
    <property type="project" value="TreeGrafter"/>
</dbReference>
<evidence type="ECO:0000259" key="4">
    <source>
        <dbReference type="SMART" id="SM00273"/>
    </source>
</evidence>
<organism evidence="5 6">
    <name type="scientific">Sporidiobolus salmonicolor</name>
    <name type="common">Yeast-like fungus</name>
    <name type="synonym">Sporobolomyces salmonicolor</name>
    <dbReference type="NCBI Taxonomy" id="5005"/>
    <lineage>
        <taxon>Eukaryota</taxon>
        <taxon>Fungi</taxon>
        <taxon>Dikarya</taxon>
        <taxon>Basidiomycota</taxon>
        <taxon>Pucciniomycotina</taxon>
        <taxon>Microbotryomycetes</taxon>
        <taxon>Sporidiobolales</taxon>
        <taxon>Sporidiobolaceae</taxon>
        <taxon>Sporobolomyces</taxon>
    </lineage>
</organism>
<dbReference type="GO" id="GO:0030136">
    <property type="term" value="C:clathrin-coated vesicle"/>
    <property type="evidence" value="ECO:0007669"/>
    <property type="project" value="InterPro"/>
</dbReference>
<feature type="compositionally biased region" description="Low complexity" evidence="3">
    <location>
        <begin position="662"/>
        <end position="672"/>
    </location>
</feature>
<feature type="compositionally biased region" description="Polar residues" evidence="3">
    <location>
        <begin position="690"/>
        <end position="702"/>
    </location>
</feature>
<dbReference type="Gene3D" id="1.20.58.150">
    <property type="entry name" value="ANTH domain"/>
    <property type="match status" value="1"/>
</dbReference>
<evidence type="ECO:0000256" key="1">
    <source>
        <dbReference type="ARBA" id="ARBA00004496"/>
    </source>
</evidence>
<evidence type="ECO:0000313" key="5">
    <source>
        <dbReference type="EMBL" id="CEQ42279.1"/>
    </source>
</evidence>
<dbReference type="PANTHER" id="PTHR22951">
    <property type="entry name" value="CLATHRIN ASSEMBLY PROTEIN"/>
    <property type="match status" value="1"/>
</dbReference>
<dbReference type="FunFam" id="1.20.58.150:FF:000004">
    <property type="entry name" value="ENTH domain protein"/>
    <property type="match status" value="1"/>
</dbReference>
<dbReference type="InterPro" id="IPR008942">
    <property type="entry name" value="ENTH_VHS"/>
</dbReference>
<dbReference type="OrthoDB" id="44015at2759"/>
<gene>
    <name evidence="5" type="primary">SPOSA6832_04067</name>
</gene>
<dbReference type="SMART" id="SM00273">
    <property type="entry name" value="ENTH"/>
    <property type="match status" value="1"/>
</dbReference>
<dbReference type="Pfam" id="PF07651">
    <property type="entry name" value="ANTH"/>
    <property type="match status" value="1"/>
</dbReference>
<dbReference type="Proteomes" id="UP000243876">
    <property type="component" value="Unassembled WGS sequence"/>
</dbReference>
<feature type="compositionally biased region" description="Polar residues" evidence="3">
    <location>
        <begin position="825"/>
        <end position="853"/>
    </location>
</feature>
<feature type="region of interest" description="Disordered" evidence="3">
    <location>
        <begin position="510"/>
        <end position="702"/>
    </location>
</feature>
<dbReference type="InterPro" id="IPR013809">
    <property type="entry name" value="ENTH"/>
</dbReference>
<dbReference type="SUPFAM" id="SSF89009">
    <property type="entry name" value="GAT-like domain"/>
    <property type="match status" value="1"/>
</dbReference>
<protein>
    <submittedName>
        <fullName evidence="5">SPOSA6832_04067-mRNA-1:cds</fullName>
    </submittedName>
</protein>
<dbReference type="GO" id="GO:0006900">
    <property type="term" value="P:vesicle budding from membrane"/>
    <property type="evidence" value="ECO:0007669"/>
    <property type="project" value="TreeGrafter"/>
</dbReference>
<comment type="subcellular location">
    <subcellularLocation>
        <location evidence="1">Cytoplasm</location>
    </subcellularLocation>
</comment>
<dbReference type="GO" id="GO:0005546">
    <property type="term" value="F:phosphatidylinositol-4,5-bisphosphate binding"/>
    <property type="evidence" value="ECO:0007669"/>
    <property type="project" value="TreeGrafter"/>
</dbReference>
<dbReference type="GO" id="GO:0005545">
    <property type="term" value="F:1-phosphatidylinositol binding"/>
    <property type="evidence" value="ECO:0007669"/>
    <property type="project" value="InterPro"/>
</dbReference>
<feature type="compositionally biased region" description="Low complexity" evidence="3">
    <location>
        <begin position="878"/>
        <end position="895"/>
    </location>
</feature>
<feature type="region of interest" description="Disordered" evidence="3">
    <location>
        <begin position="763"/>
        <end position="801"/>
    </location>
</feature>
<dbReference type="InterPro" id="IPR045192">
    <property type="entry name" value="AP180-like"/>
</dbReference>
<feature type="region of interest" description="Disordered" evidence="3">
    <location>
        <begin position="819"/>
        <end position="895"/>
    </location>
</feature>
<dbReference type="InterPro" id="IPR014712">
    <property type="entry name" value="ANTH_dom_sf"/>
</dbReference>
<dbReference type="PANTHER" id="PTHR22951:SF5">
    <property type="entry name" value="PHOSPHATIDYLINOSITOL-BINDING CLATHRIN ASSEMBLY PROTEIN LAP"/>
    <property type="match status" value="1"/>
</dbReference>
<feature type="compositionally biased region" description="Low complexity" evidence="3">
    <location>
        <begin position="528"/>
        <end position="542"/>
    </location>
</feature>
<feature type="domain" description="ENTH" evidence="4">
    <location>
        <begin position="63"/>
        <end position="181"/>
    </location>
</feature>
<keyword evidence="2" id="KW-0963">Cytoplasm</keyword>
<dbReference type="GO" id="GO:0072583">
    <property type="term" value="P:clathrin-dependent endocytosis"/>
    <property type="evidence" value="ECO:0007669"/>
    <property type="project" value="InterPro"/>
</dbReference>
<dbReference type="GO" id="GO:0048268">
    <property type="term" value="P:clathrin coat assembly"/>
    <property type="evidence" value="ECO:0007669"/>
    <property type="project" value="InterPro"/>
</dbReference>
<feature type="compositionally biased region" description="Low complexity" evidence="3">
    <location>
        <begin position="789"/>
        <end position="801"/>
    </location>
</feature>
<dbReference type="GO" id="GO:0005905">
    <property type="term" value="C:clathrin-coated pit"/>
    <property type="evidence" value="ECO:0007669"/>
    <property type="project" value="TreeGrafter"/>
</dbReference>
<dbReference type="SUPFAM" id="SSF48464">
    <property type="entry name" value="ENTH/VHS domain"/>
    <property type="match status" value="1"/>
</dbReference>
<evidence type="ECO:0000313" key="6">
    <source>
        <dbReference type="Proteomes" id="UP000243876"/>
    </source>
</evidence>
<keyword evidence="6" id="KW-1185">Reference proteome</keyword>
<dbReference type="Gene3D" id="1.25.40.90">
    <property type="match status" value="1"/>
</dbReference>
<feature type="region of interest" description="Disordered" evidence="3">
    <location>
        <begin position="340"/>
        <end position="382"/>
    </location>
</feature>
<reference evidence="6" key="1">
    <citation type="submission" date="2015-02" db="EMBL/GenBank/DDBJ databases">
        <authorList>
            <person name="Gon?alves P."/>
        </authorList>
    </citation>
    <scope>NUCLEOTIDE SEQUENCE [LARGE SCALE GENOMIC DNA]</scope>
</reference>
<sequence length="895" mass="93686">MSKLVKTVELATKPKRAAPKAKVILFALYPHDDWGTVSVVLLESATSNRASPGRLGSGQILSQLVAVHARRSSALAPCRTAWLRMYIDPIVQATFNQDGALQDIVRTIGIRLRDPNTTVVFKALITLHTIMRSGALDPVYSYLSSSSLALTLSSHEAPNISAYGHYLAARIKSYGNLKHDVIRDKSDRRATNRLRHLAVEQGLLRETREIQRMIAALVESKFYSDDVDDDVSMTALRLLVKDLLVLFTAVNEGMINILEHYFEMSHVDATTALKIYKTFCRDTERVVGYLGIAKKLYNVLNVPIPNLKHAPVSLAGSLEEYLNDPNFEKNRQEYKENKRIADGASSKSTPAPASSAPAAATAPSTSASTPAPSSSDAEPAKAPTSFTDFFESIESAQTPMFNPSTQSPSMGYFQQQAAFNPFGGPVVPQATGMPFARPGLLPQATGMVMPNPFLQPQMTGFAPQMQVAMATGGGINPFRQSMMMTGARPAMGGPFGNGMVPQQTGMGPSPFAIQPQATGAPFGGGPSPFGQPQQHQPFLQPQSTGFPSTSPFGVGARPMSLMPQSTGNPFQQQLQQPQSAFPTSASSPAIPNLSSSSPFAPSSSSAPPSAAPAPAPLTVQKTGARNPFAPAPGTIIPQQQQQPADQPKGPSMNDMAMSAFVQRQQTGVQQQQPPAPPPQDAFSQFLAAQKTGQQPAAPLTSQKTGGLFASVASDLAFNRPLSPSTSTNNASSAPFSNGFTATSTSSSTAPISSSLASPFSSVALSSTSAPAPSPSAPFLTAQPTGYPGSLSSSVKPFQPSSSFGSQLASELGAAAPAPAPAAALQSHSTTGFGANAPLQAQSTGWQPSPQATGYSPFGGTKLPPLNTPLRAGLTAQPTGNTSSAFGASGATGSLI</sequence>
<dbReference type="EMBL" id="CENE01000023">
    <property type="protein sequence ID" value="CEQ42279.1"/>
    <property type="molecule type" value="Genomic_DNA"/>
</dbReference>
<feature type="compositionally biased region" description="Low complexity" evidence="3">
    <location>
        <begin position="763"/>
        <end position="781"/>
    </location>
</feature>
<evidence type="ECO:0000256" key="3">
    <source>
        <dbReference type="SAM" id="MobiDB-lite"/>
    </source>
</evidence>